<dbReference type="PANTHER" id="PTHR23427">
    <property type="entry name" value="SURFEIT LOCUS PROTEIN"/>
    <property type="match status" value="1"/>
</dbReference>
<dbReference type="GO" id="GO:0005886">
    <property type="term" value="C:plasma membrane"/>
    <property type="evidence" value="ECO:0007669"/>
    <property type="project" value="UniProtKB-SubCell"/>
</dbReference>
<dbReference type="PROSITE" id="PS50895">
    <property type="entry name" value="SURF1"/>
    <property type="match status" value="1"/>
</dbReference>
<evidence type="ECO:0000256" key="5">
    <source>
        <dbReference type="ARBA" id="ARBA00023136"/>
    </source>
</evidence>
<organism evidence="7 8">
    <name type="scientific">Aromatoleum tolulyticum</name>
    <dbReference type="NCBI Taxonomy" id="34027"/>
    <lineage>
        <taxon>Bacteria</taxon>
        <taxon>Pseudomonadati</taxon>
        <taxon>Pseudomonadota</taxon>
        <taxon>Betaproteobacteria</taxon>
        <taxon>Rhodocyclales</taxon>
        <taxon>Rhodocyclaceae</taxon>
        <taxon>Aromatoleum</taxon>
    </lineage>
</organism>
<comment type="caution">
    <text evidence="6">Lacks conserved residue(s) required for the propagation of feature annotation.</text>
</comment>
<keyword evidence="3 6" id="KW-0812">Transmembrane</keyword>
<dbReference type="CDD" id="cd06662">
    <property type="entry name" value="SURF1"/>
    <property type="match status" value="1"/>
</dbReference>
<dbReference type="EMBL" id="FTMD01000006">
    <property type="protein sequence ID" value="SIQ73362.1"/>
    <property type="molecule type" value="Genomic_DNA"/>
</dbReference>
<evidence type="ECO:0000256" key="4">
    <source>
        <dbReference type="ARBA" id="ARBA00022989"/>
    </source>
</evidence>
<feature type="transmembrane region" description="Helical" evidence="6">
    <location>
        <begin position="212"/>
        <end position="231"/>
    </location>
</feature>
<sequence length="242" mass="26913">MSLRRHARLHPVPLLAGVALALLTLQLGNWQTRRAAEKAELQAEYRAAAERPAQPLDSTPPSEWQSVELHGEWLPGRSILIDNRVHEGRAGYHVFTPLQLAGQGGVVLVNRGWIGAGADRSQPPPRIANPPGATVVTGRVRHPDEKPFMLAADAPSGSVWQALDLARYRSETRLPVADFYVQQTSPADDGLIRSWPEPDAGIERHRGYALQWYALATLATALTLWYLWNAFRSPRHDQRKPL</sequence>
<proteinExistence type="inferred from homology"/>
<evidence type="ECO:0000313" key="7">
    <source>
        <dbReference type="EMBL" id="SIQ73362.1"/>
    </source>
</evidence>
<dbReference type="RefSeq" id="WP_076602167.1">
    <property type="nucleotide sequence ID" value="NZ_FTMD01000006.1"/>
</dbReference>
<dbReference type="Proteomes" id="UP000186819">
    <property type="component" value="Unassembled WGS sequence"/>
</dbReference>
<keyword evidence="5 6" id="KW-0472">Membrane</keyword>
<dbReference type="Pfam" id="PF02104">
    <property type="entry name" value="SURF1"/>
    <property type="match status" value="1"/>
</dbReference>
<reference evidence="8" key="1">
    <citation type="submission" date="2017-01" db="EMBL/GenBank/DDBJ databases">
        <authorList>
            <person name="Varghese N."/>
            <person name="Submissions S."/>
        </authorList>
    </citation>
    <scope>NUCLEOTIDE SEQUENCE [LARGE SCALE GENOMIC DNA]</scope>
    <source>
        <strain evidence="8">ATCC 51758</strain>
    </source>
</reference>
<name>A0A1N6V6C6_9RHOO</name>
<evidence type="ECO:0000256" key="1">
    <source>
        <dbReference type="ARBA" id="ARBA00004370"/>
    </source>
</evidence>
<dbReference type="STRING" id="34027.SAMN05421829_106167"/>
<gene>
    <name evidence="7" type="ORF">SAMN05421829_106167</name>
</gene>
<dbReference type="InterPro" id="IPR002994">
    <property type="entry name" value="Surf1/Shy1"/>
</dbReference>
<accession>A0A1N6V6C6</accession>
<dbReference type="AlphaFoldDB" id="A0A1N6V6C6"/>
<evidence type="ECO:0000256" key="3">
    <source>
        <dbReference type="ARBA" id="ARBA00022692"/>
    </source>
</evidence>
<comment type="subcellular location">
    <subcellularLocation>
        <location evidence="6">Cell membrane</location>
        <topology evidence="6">Multi-pass membrane protein</topology>
    </subcellularLocation>
    <subcellularLocation>
        <location evidence="1">Membrane</location>
    </subcellularLocation>
</comment>
<dbReference type="PANTHER" id="PTHR23427:SF2">
    <property type="entry name" value="SURFEIT LOCUS PROTEIN 1"/>
    <property type="match status" value="1"/>
</dbReference>
<keyword evidence="6" id="KW-1003">Cell membrane</keyword>
<protein>
    <recommendedName>
        <fullName evidence="6">SURF1-like protein</fullName>
    </recommendedName>
</protein>
<evidence type="ECO:0000313" key="8">
    <source>
        <dbReference type="Proteomes" id="UP000186819"/>
    </source>
</evidence>
<evidence type="ECO:0000256" key="2">
    <source>
        <dbReference type="ARBA" id="ARBA00007165"/>
    </source>
</evidence>
<dbReference type="OrthoDB" id="9789940at2"/>
<evidence type="ECO:0000256" key="6">
    <source>
        <dbReference type="RuleBase" id="RU363076"/>
    </source>
</evidence>
<keyword evidence="4 6" id="KW-1133">Transmembrane helix</keyword>
<dbReference type="InterPro" id="IPR045214">
    <property type="entry name" value="Surf1/Surf4"/>
</dbReference>
<comment type="similarity">
    <text evidence="2 6">Belongs to the SURF1 family.</text>
</comment>
<keyword evidence="8" id="KW-1185">Reference proteome</keyword>